<organism evidence="2 3">
    <name type="scientific">Clostridium thermobutyricum</name>
    <dbReference type="NCBI Taxonomy" id="29372"/>
    <lineage>
        <taxon>Bacteria</taxon>
        <taxon>Bacillati</taxon>
        <taxon>Bacillota</taxon>
        <taxon>Clostridia</taxon>
        <taxon>Eubacteriales</taxon>
        <taxon>Clostridiaceae</taxon>
        <taxon>Clostridium</taxon>
    </lineage>
</organism>
<evidence type="ECO:0000313" key="3">
    <source>
        <dbReference type="Proteomes" id="UP000013097"/>
    </source>
</evidence>
<dbReference type="AlphaFoldDB" id="N9WHU6"/>
<proteinExistence type="predicted"/>
<gene>
    <name evidence="2" type="ORF">HMPREF1092_01876</name>
</gene>
<keyword evidence="3" id="KW-1185">Reference proteome</keyword>
<sequence>MDIVKCFYLEDRSVIGGTNKDDNNNGSKDRNTKYK</sequence>
<accession>N9WHU6</accession>
<comment type="caution">
    <text evidence="2">The sequence shown here is derived from an EMBL/GenBank/DDBJ whole genome shotgun (WGS) entry which is preliminary data.</text>
</comment>
<evidence type="ECO:0000313" key="2">
    <source>
        <dbReference type="EMBL" id="ENZ02641.1"/>
    </source>
</evidence>
<dbReference type="EMBL" id="AGYT01000008">
    <property type="protein sequence ID" value="ENZ02641.1"/>
    <property type="molecule type" value="Genomic_DNA"/>
</dbReference>
<feature type="region of interest" description="Disordered" evidence="1">
    <location>
        <begin position="16"/>
        <end position="35"/>
    </location>
</feature>
<dbReference type="HOGENOM" id="CLU_3364232_0_0_9"/>
<evidence type="ECO:0000256" key="1">
    <source>
        <dbReference type="SAM" id="MobiDB-lite"/>
    </source>
</evidence>
<name>N9WHU6_9CLOT</name>
<reference evidence="2 3" key="1">
    <citation type="submission" date="2013-01" db="EMBL/GenBank/DDBJ databases">
        <title>The Genome Sequence of Clostridium colicanis 209318.</title>
        <authorList>
            <consortium name="The Broad Institute Genome Sequencing Platform"/>
            <person name="Earl A."/>
            <person name="Ward D."/>
            <person name="Feldgarden M."/>
            <person name="Gevers D."/>
            <person name="Courvalin P."/>
            <person name="Lambert T."/>
            <person name="Walker B."/>
            <person name="Young S.K."/>
            <person name="Zeng Q."/>
            <person name="Gargeya S."/>
            <person name="Fitzgerald M."/>
            <person name="Haas B."/>
            <person name="Abouelleil A."/>
            <person name="Alvarado L."/>
            <person name="Arachchi H.M."/>
            <person name="Berlin A.M."/>
            <person name="Chapman S.B."/>
            <person name="Dewar J."/>
            <person name="Goldberg J."/>
            <person name="Griggs A."/>
            <person name="Gujja S."/>
            <person name="Hansen M."/>
            <person name="Howarth C."/>
            <person name="Imamovic A."/>
            <person name="Larimer J."/>
            <person name="McCowan C."/>
            <person name="Murphy C."/>
            <person name="Neiman D."/>
            <person name="Pearson M."/>
            <person name="Priest M."/>
            <person name="Roberts A."/>
            <person name="Saif S."/>
            <person name="Shea T."/>
            <person name="Sisk P."/>
            <person name="Sykes S."/>
            <person name="Wortman J."/>
            <person name="Nusbaum C."/>
            <person name="Birren B."/>
        </authorList>
    </citation>
    <scope>NUCLEOTIDE SEQUENCE [LARGE SCALE GENOMIC DNA]</scope>
    <source>
        <strain evidence="2 3">209318</strain>
    </source>
</reference>
<protein>
    <submittedName>
        <fullName evidence="2">Uncharacterized protein</fullName>
    </submittedName>
</protein>
<dbReference type="Proteomes" id="UP000013097">
    <property type="component" value="Unassembled WGS sequence"/>
</dbReference>